<dbReference type="AlphaFoldDB" id="A0A7I8VC55"/>
<dbReference type="Proteomes" id="UP000549394">
    <property type="component" value="Unassembled WGS sequence"/>
</dbReference>
<feature type="region of interest" description="Disordered" evidence="1">
    <location>
        <begin position="208"/>
        <end position="231"/>
    </location>
</feature>
<feature type="compositionally biased region" description="Acidic residues" evidence="1">
    <location>
        <begin position="208"/>
        <end position="218"/>
    </location>
</feature>
<proteinExistence type="predicted"/>
<accession>A0A7I8VC55</accession>
<feature type="transmembrane region" description="Helical" evidence="2">
    <location>
        <begin position="160"/>
        <end position="182"/>
    </location>
</feature>
<keyword evidence="2" id="KW-0812">Transmembrane</keyword>
<protein>
    <submittedName>
        <fullName evidence="3">DgyrCDS3092</fullName>
    </submittedName>
</protein>
<evidence type="ECO:0000313" key="4">
    <source>
        <dbReference type="Proteomes" id="UP000549394"/>
    </source>
</evidence>
<gene>
    <name evidence="3" type="ORF">DGYR_LOCUS2837</name>
</gene>
<name>A0A7I8VC55_9ANNE</name>
<evidence type="ECO:0000313" key="3">
    <source>
        <dbReference type="EMBL" id="CAD5113929.1"/>
    </source>
</evidence>
<keyword evidence="2" id="KW-0472">Membrane</keyword>
<evidence type="ECO:0000256" key="1">
    <source>
        <dbReference type="SAM" id="MobiDB-lite"/>
    </source>
</evidence>
<comment type="caution">
    <text evidence="3">The sequence shown here is derived from an EMBL/GenBank/DDBJ whole genome shotgun (WGS) entry which is preliminary data.</text>
</comment>
<keyword evidence="2" id="KW-1133">Transmembrane helix</keyword>
<organism evidence="3 4">
    <name type="scientific">Dimorphilus gyrociliatus</name>
    <dbReference type="NCBI Taxonomy" id="2664684"/>
    <lineage>
        <taxon>Eukaryota</taxon>
        <taxon>Metazoa</taxon>
        <taxon>Spiralia</taxon>
        <taxon>Lophotrochozoa</taxon>
        <taxon>Annelida</taxon>
        <taxon>Polychaeta</taxon>
        <taxon>Polychaeta incertae sedis</taxon>
        <taxon>Dinophilidae</taxon>
        <taxon>Dimorphilus</taxon>
    </lineage>
</organism>
<evidence type="ECO:0000256" key="2">
    <source>
        <dbReference type="SAM" id="Phobius"/>
    </source>
</evidence>
<dbReference type="EMBL" id="CAJFCJ010000004">
    <property type="protein sequence ID" value="CAD5113929.1"/>
    <property type="molecule type" value="Genomic_DNA"/>
</dbReference>
<reference evidence="3 4" key="1">
    <citation type="submission" date="2020-08" db="EMBL/GenBank/DDBJ databases">
        <authorList>
            <person name="Hejnol A."/>
        </authorList>
    </citation>
    <scope>NUCLEOTIDE SEQUENCE [LARGE SCALE GENOMIC DNA]</scope>
</reference>
<sequence length="328" mass="37525">MVFYSNATLRHPAFIMSICSDRMVHILSTIALTINIFLIQMADGKCNKEQAEFCRNAARNNLEGGSRVTENSLHAISPGGKCDIQSYADGLYTHECRVASYKPQIDYCCCQFKKKAMCCLYHQTWDRFRCNEKEDVIDTFPWKYNGHYGSNGPYKMSLPLLVALPISALLLLLCIGASVYYYRKKKKAKRYEKDSESWCSCSKCYEESDTADDEDDKDDYSNVRKTAPSPEIDRRCSGPVGLLGFPLHTFEEQYPGPPQRRNDDNEFFPVRPTAPPFEPDFQNDNLKEGFPSNMCEGENVQYVAESFRGLLPPPLYEEVRHHRTAPEC</sequence>
<keyword evidence="4" id="KW-1185">Reference proteome</keyword>
<feature type="transmembrane region" description="Helical" evidence="2">
    <location>
        <begin position="24"/>
        <end position="42"/>
    </location>
</feature>